<dbReference type="Pfam" id="PF00582">
    <property type="entry name" value="Usp"/>
    <property type="match status" value="1"/>
</dbReference>
<dbReference type="EMBL" id="CACVKT020006320">
    <property type="protein sequence ID" value="CAC5400811.1"/>
    <property type="molecule type" value="Genomic_DNA"/>
</dbReference>
<dbReference type="AlphaFoldDB" id="A0A6J8CZ36"/>
<dbReference type="Gene3D" id="3.40.50.620">
    <property type="entry name" value="HUPs"/>
    <property type="match status" value="1"/>
</dbReference>
<gene>
    <name evidence="2" type="ORF">MCOR_34962</name>
</gene>
<reference evidence="2 3" key="1">
    <citation type="submission" date="2020-06" db="EMBL/GenBank/DDBJ databases">
        <authorList>
            <person name="Li R."/>
            <person name="Bekaert M."/>
        </authorList>
    </citation>
    <scope>NUCLEOTIDE SEQUENCE [LARGE SCALE GENOMIC DNA]</scope>
    <source>
        <strain evidence="3">wild</strain>
    </source>
</reference>
<protein>
    <recommendedName>
        <fullName evidence="1">UspA domain-containing protein</fullName>
    </recommendedName>
</protein>
<dbReference type="PANTHER" id="PTHR46989">
    <property type="entry name" value="USP DOMAIN-CONTAINING PROTEIN"/>
    <property type="match status" value="1"/>
</dbReference>
<evidence type="ECO:0000313" key="3">
    <source>
        <dbReference type="Proteomes" id="UP000507470"/>
    </source>
</evidence>
<name>A0A6J8CZ36_MYTCO</name>
<proteinExistence type="predicted"/>
<dbReference type="CDD" id="cd23659">
    <property type="entry name" value="USP_At3g01520-like"/>
    <property type="match status" value="1"/>
</dbReference>
<dbReference type="InterPro" id="IPR006016">
    <property type="entry name" value="UspA"/>
</dbReference>
<dbReference type="PANTHER" id="PTHR46989:SF3">
    <property type="entry name" value="USPA DOMAIN-CONTAINING PROTEIN"/>
    <property type="match status" value="1"/>
</dbReference>
<organism evidence="2 3">
    <name type="scientific">Mytilus coruscus</name>
    <name type="common">Sea mussel</name>
    <dbReference type="NCBI Taxonomy" id="42192"/>
    <lineage>
        <taxon>Eukaryota</taxon>
        <taxon>Metazoa</taxon>
        <taxon>Spiralia</taxon>
        <taxon>Lophotrochozoa</taxon>
        <taxon>Mollusca</taxon>
        <taxon>Bivalvia</taxon>
        <taxon>Autobranchia</taxon>
        <taxon>Pteriomorphia</taxon>
        <taxon>Mytilida</taxon>
        <taxon>Mytiloidea</taxon>
        <taxon>Mytilidae</taxon>
        <taxon>Mytilinae</taxon>
        <taxon>Mytilus</taxon>
    </lineage>
</organism>
<dbReference type="InterPro" id="IPR014729">
    <property type="entry name" value="Rossmann-like_a/b/a_fold"/>
</dbReference>
<evidence type="ECO:0000313" key="2">
    <source>
        <dbReference type="EMBL" id="CAC5400811.1"/>
    </source>
</evidence>
<feature type="domain" description="UspA" evidence="1">
    <location>
        <begin position="6"/>
        <end position="150"/>
    </location>
</feature>
<sequence length="154" mass="17078">MAGEERTIVVAMDGSDHAENAFNWYVKNGFRSSDRLVIVYCAEYNRINSQPVTLMSVDPKLVTNLVAKEEEHVKEIAEKFNALVKRHKINGKVVRVNGDAGPGIVDVANKENAKYIVVGSRGLGKIRRTFLGSVSDYVLHHALVPVIVCKNEND</sequence>
<dbReference type="OrthoDB" id="843225at2759"/>
<dbReference type="PRINTS" id="PR01438">
    <property type="entry name" value="UNVRSLSTRESS"/>
</dbReference>
<evidence type="ECO:0000259" key="1">
    <source>
        <dbReference type="Pfam" id="PF00582"/>
    </source>
</evidence>
<dbReference type="Proteomes" id="UP000507470">
    <property type="component" value="Unassembled WGS sequence"/>
</dbReference>
<dbReference type="SUPFAM" id="SSF52402">
    <property type="entry name" value="Adenine nucleotide alpha hydrolases-like"/>
    <property type="match status" value="1"/>
</dbReference>
<dbReference type="InterPro" id="IPR006015">
    <property type="entry name" value="Universal_stress_UspA"/>
</dbReference>
<keyword evidence="3" id="KW-1185">Reference proteome</keyword>
<accession>A0A6J8CZ36</accession>